<feature type="compositionally biased region" description="Polar residues" evidence="2">
    <location>
        <begin position="52"/>
        <end position="64"/>
    </location>
</feature>
<dbReference type="SUPFAM" id="SSF57667">
    <property type="entry name" value="beta-beta-alpha zinc fingers"/>
    <property type="match status" value="1"/>
</dbReference>
<feature type="compositionally biased region" description="Basic and acidic residues" evidence="2">
    <location>
        <begin position="649"/>
        <end position="661"/>
    </location>
</feature>
<dbReference type="InterPro" id="IPR013087">
    <property type="entry name" value="Znf_C2H2_type"/>
</dbReference>
<keyword evidence="1" id="KW-0863">Zinc-finger</keyword>
<feature type="domain" description="C2H2-type" evidence="3">
    <location>
        <begin position="740"/>
        <end position="771"/>
    </location>
</feature>
<keyword evidence="1" id="KW-0862">Zinc</keyword>
<feature type="compositionally biased region" description="Low complexity" evidence="2">
    <location>
        <begin position="667"/>
        <end position="683"/>
    </location>
</feature>
<keyword evidence="5" id="KW-1185">Reference proteome</keyword>
<evidence type="ECO:0000259" key="3">
    <source>
        <dbReference type="PROSITE" id="PS50157"/>
    </source>
</evidence>
<feature type="region of interest" description="Disordered" evidence="2">
    <location>
        <begin position="1"/>
        <end position="64"/>
    </location>
</feature>
<evidence type="ECO:0000256" key="1">
    <source>
        <dbReference type="PROSITE-ProRule" id="PRU00042"/>
    </source>
</evidence>
<dbReference type="PROSITE" id="PS50157">
    <property type="entry name" value="ZINC_FINGER_C2H2_2"/>
    <property type="match status" value="1"/>
</dbReference>
<dbReference type="EMBL" id="JAFJYH010000128">
    <property type="protein sequence ID" value="KAG4418427.1"/>
    <property type="molecule type" value="Genomic_DNA"/>
</dbReference>
<proteinExistence type="predicted"/>
<feature type="region of interest" description="Disordered" evidence="2">
    <location>
        <begin position="767"/>
        <end position="808"/>
    </location>
</feature>
<dbReference type="GO" id="GO:0008270">
    <property type="term" value="F:zinc ion binding"/>
    <property type="evidence" value="ECO:0007669"/>
    <property type="project" value="UniProtKB-KW"/>
</dbReference>
<feature type="region of interest" description="Disordered" evidence="2">
    <location>
        <begin position="646"/>
        <end position="708"/>
    </location>
</feature>
<feature type="compositionally biased region" description="Low complexity" evidence="2">
    <location>
        <begin position="23"/>
        <end position="32"/>
    </location>
</feature>
<dbReference type="InterPro" id="IPR036236">
    <property type="entry name" value="Znf_C2H2_sf"/>
</dbReference>
<dbReference type="Gene3D" id="3.30.160.60">
    <property type="entry name" value="Classic Zinc Finger"/>
    <property type="match status" value="1"/>
</dbReference>
<organism evidence="4 5">
    <name type="scientific">Cadophora malorum</name>
    <dbReference type="NCBI Taxonomy" id="108018"/>
    <lineage>
        <taxon>Eukaryota</taxon>
        <taxon>Fungi</taxon>
        <taxon>Dikarya</taxon>
        <taxon>Ascomycota</taxon>
        <taxon>Pezizomycotina</taxon>
        <taxon>Leotiomycetes</taxon>
        <taxon>Helotiales</taxon>
        <taxon>Ploettnerulaceae</taxon>
        <taxon>Cadophora</taxon>
    </lineage>
</organism>
<sequence length="808" mass="90028">MTSVAKKIFSKLGARPHRSEHNSQSSSSKSSKGLSNVFKHSDTPVPPYFQEPLQQEQGMSWSRSNVQELPNSSVVLEMPGDWTAASHELPDTHISEMTGTECPIELGGGIETWEDNFYSDNLEDWDIPSAPSPRVRGSSPKLEIDTSVAHTSAPTNWIDTPLSATIISPMSALGKFDSSNDSSPVEISPTDSVVSGKSFFTDSGYSSATTQSATFSARSFDRFPSIGEKKKKKREFGAVSEAWIKNTASSIPQSISSVVTMPIIARIEESSSKVVHSAGRCTGISKPILLSSHWHDASSLVQSLSESLNAHIQHTKSALQTLPQTATTLELRSMSRTSIVSIGLEVLTGILEGRNPTAIIQIFAFTHIACALAIATEDDEAKIHTQEWFQDTLQWANSLRGQRQQKEYERVAKAIWQPLETLAGAIPRSASSRENSLFTTCKHFLDIFENLDSPKSNVSISFSQFNFAQASFEYKAKTRVIDELIKKPRIEAFIEDVVNVENRLQQSQITSTRDLELELICAGKLASQSDNAYSRFLQHVIRLCDALYSEDPEKMSRREYHVRDISRIKQLMPDENYDEEIAYGSFNQVADQTASLLDLQDEENLLLLDLDFDSSFEKTMAIDEDHGVAVFSRDCNEMLRFTHSSKTSVHVENHQSNKLDRPPPNQPQNQDQQPSIPPRITVHPPTPPQIPIFSSATPSIPSQSPHRCHCGYIPTGEEKWKASNLRRHKRIQHASESKVYVCRWRGCKSSFTRSDNLRCHVREKGHYEGAEGDTGGSGEDDDKRRKRRRVGGDENGSGGKRSMGLTLR</sequence>
<reference evidence="4" key="1">
    <citation type="submission" date="2021-02" db="EMBL/GenBank/DDBJ databases">
        <title>Genome sequence Cadophora malorum strain M34.</title>
        <authorList>
            <person name="Stefanovic E."/>
            <person name="Vu D."/>
            <person name="Scully C."/>
            <person name="Dijksterhuis J."/>
            <person name="Roader J."/>
            <person name="Houbraken J."/>
        </authorList>
    </citation>
    <scope>NUCLEOTIDE SEQUENCE</scope>
    <source>
        <strain evidence="4">M34</strain>
    </source>
</reference>
<evidence type="ECO:0000313" key="4">
    <source>
        <dbReference type="EMBL" id="KAG4418427.1"/>
    </source>
</evidence>
<accession>A0A8H7TFT3</accession>
<feature type="compositionally biased region" description="Polar residues" evidence="2">
    <location>
        <begin position="692"/>
        <end position="705"/>
    </location>
</feature>
<gene>
    <name evidence="4" type="ORF">IFR04_008412</name>
</gene>
<keyword evidence="1" id="KW-0479">Metal-binding</keyword>
<evidence type="ECO:0000256" key="2">
    <source>
        <dbReference type="SAM" id="MobiDB-lite"/>
    </source>
</evidence>
<dbReference type="AlphaFoldDB" id="A0A8H7TFT3"/>
<dbReference type="OrthoDB" id="5366163at2759"/>
<name>A0A8H7TFT3_9HELO</name>
<dbReference type="Proteomes" id="UP000664132">
    <property type="component" value="Unassembled WGS sequence"/>
</dbReference>
<dbReference type="PROSITE" id="PS00028">
    <property type="entry name" value="ZINC_FINGER_C2H2_1"/>
    <property type="match status" value="1"/>
</dbReference>
<comment type="caution">
    <text evidence="4">The sequence shown here is derived from an EMBL/GenBank/DDBJ whole genome shotgun (WGS) entry which is preliminary data.</text>
</comment>
<protein>
    <recommendedName>
        <fullName evidence="3">C2H2-type domain-containing protein</fullName>
    </recommendedName>
</protein>
<evidence type="ECO:0000313" key="5">
    <source>
        <dbReference type="Proteomes" id="UP000664132"/>
    </source>
</evidence>